<evidence type="ECO:0000256" key="1">
    <source>
        <dbReference type="PROSITE-ProRule" id="PRU00175"/>
    </source>
</evidence>
<dbReference type="PROSITE" id="PS50089">
    <property type="entry name" value="ZF_RING_2"/>
    <property type="match status" value="1"/>
</dbReference>
<comment type="caution">
    <text evidence="3">The sequence shown here is derived from an EMBL/GenBank/DDBJ whole genome shotgun (WGS) entry which is preliminary data.</text>
</comment>
<evidence type="ECO:0000259" key="2">
    <source>
        <dbReference type="PROSITE" id="PS50089"/>
    </source>
</evidence>
<reference evidence="3 4" key="1">
    <citation type="submission" date="2020-01" db="EMBL/GenBank/DDBJ databases">
        <authorList>
            <consortium name="DOE Joint Genome Institute"/>
            <person name="Haridas S."/>
            <person name="Albert R."/>
            <person name="Binder M."/>
            <person name="Bloem J."/>
            <person name="Labutti K."/>
            <person name="Salamov A."/>
            <person name="Andreopoulos B."/>
            <person name="Baker S.E."/>
            <person name="Barry K."/>
            <person name="Bills G."/>
            <person name="Bluhm B.H."/>
            <person name="Cannon C."/>
            <person name="Castanera R."/>
            <person name="Culley D.E."/>
            <person name="Daum C."/>
            <person name="Ezra D."/>
            <person name="Gonzalez J.B."/>
            <person name="Henrissat B."/>
            <person name="Kuo A."/>
            <person name="Liang C."/>
            <person name="Lipzen A."/>
            <person name="Lutzoni F."/>
            <person name="Magnuson J."/>
            <person name="Mondo S."/>
            <person name="Nolan M."/>
            <person name="Ohm R."/>
            <person name="Pangilinan J."/>
            <person name="Park H.-J.H."/>
            <person name="Ramirez L."/>
            <person name="Alfaro M."/>
            <person name="Sun H."/>
            <person name="Tritt A."/>
            <person name="Yoshinaga Y."/>
            <person name="Zwiers L.-H.L."/>
            <person name="Turgeon B.G."/>
            <person name="Goodwin S.B."/>
            <person name="Spatafora J.W."/>
            <person name="Crous P.W."/>
            <person name="Grigoriev I.V."/>
        </authorList>
    </citation>
    <scope>NUCLEOTIDE SEQUENCE [LARGE SCALE GENOMIC DNA]</scope>
    <source>
        <strain evidence="3 4">CBS 611.86</strain>
    </source>
</reference>
<dbReference type="EMBL" id="JAADJZ010000005">
    <property type="protein sequence ID" value="KAF2875384.1"/>
    <property type="molecule type" value="Genomic_DNA"/>
</dbReference>
<organism evidence="3 4">
    <name type="scientific">Massariosphaeria phaeospora</name>
    <dbReference type="NCBI Taxonomy" id="100035"/>
    <lineage>
        <taxon>Eukaryota</taxon>
        <taxon>Fungi</taxon>
        <taxon>Dikarya</taxon>
        <taxon>Ascomycota</taxon>
        <taxon>Pezizomycotina</taxon>
        <taxon>Dothideomycetes</taxon>
        <taxon>Pleosporomycetidae</taxon>
        <taxon>Pleosporales</taxon>
        <taxon>Pleosporales incertae sedis</taxon>
        <taxon>Massariosphaeria</taxon>
    </lineage>
</organism>
<dbReference type="GO" id="GO:0008270">
    <property type="term" value="F:zinc ion binding"/>
    <property type="evidence" value="ECO:0007669"/>
    <property type="project" value="UniProtKB-KW"/>
</dbReference>
<accession>A0A7C8MRL5</accession>
<dbReference type="Pfam" id="PF13639">
    <property type="entry name" value="zf-RING_2"/>
    <property type="match status" value="1"/>
</dbReference>
<protein>
    <recommendedName>
        <fullName evidence="2">RING-type domain-containing protein</fullName>
    </recommendedName>
</protein>
<sequence length="345" mass="39348">MAEPQSTMTEYAADNRWSYIEEKLPPSAPSDEPFCPLCHGDWEASTRKIVSTHCGHVFHRMCILTWLHNKNIPNSTDCPCCRAPCFPRDDMYGPREEAALQWVFNIEVFLEHAIAPDHVMGLLHVDERTTFDAFDRYIHAYTCIYLRNPRHEGHTISEKTIRFLVLSRLEQVSRRKISAECWSAIMQERCRFHRAITGSESDDDIEVLMSCSNKAGFVLKLNAPINIAVCEFGDPTDMEPEPRLFDAGRYEEPTFNTAYEGENFYGMMAVEGALDIAVFVRRDGTVLVREKVVCSIVNIMVSYSLEYSYESVVVTESSTNRRLTGSKTYGSTRHLTGTINTIQLL</sequence>
<dbReference type="SMART" id="SM00184">
    <property type="entry name" value="RING"/>
    <property type="match status" value="1"/>
</dbReference>
<evidence type="ECO:0000313" key="4">
    <source>
        <dbReference type="Proteomes" id="UP000481861"/>
    </source>
</evidence>
<dbReference type="OrthoDB" id="3801318at2759"/>
<dbReference type="SUPFAM" id="SSF57850">
    <property type="entry name" value="RING/U-box"/>
    <property type="match status" value="1"/>
</dbReference>
<dbReference type="Gene3D" id="3.30.40.10">
    <property type="entry name" value="Zinc/RING finger domain, C3HC4 (zinc finger)"/>
    <property type="match status" value="1"/>
</dbReference>
<dbReference type="Proteomes" id="UP000481861">
    <property type="component" value="Unassembled WGS sequence"/>
</dbReference>
<keyword evidence="4" id="KW-1185">Reference proteome</keyword>
<evidence type="ECO:0000313" key="3">
    <source>
        <dbReference type="EMBL" id="KAF2875384.1"/>
    </source>
</evidence>
<feature type="domain" description="RING-type" evidence="2">
    <location>
        <begin position="35"/>
        <end position="82"/>
    </location>
</feature>
<dbReference type="AlphaFoldDB" id="A0A7C8MRL5"/>
<dbReference type="InterPro" id="IPR001841">
    <property type="entry name" value="Znf_RING"/>
</dbReference>
<keyword evidence="1" id="KW-0862">Zinc</keyword>
<gene>
    <name evidence="3" type="ORF">BDV95DRAFT_665935</name>
</gene>
<keyword evidence="1" id="KW-0863">Zinc-finger</keyword>
<keyword evidence="1" id="KW-0479">Metal-binding</keyword>
<proteinExistence type="predicted"/>
<dbReference type="InterPro" id="IPR013083">
    <property type="entry name" value="Znf_RING/FYVE/PHD"/>
</dbReference>
<name>A0A7C8MRL5_9PLEO</name>